<dbReference type="NCBIfam" id="TIGR04390">
    <property type="entry name" value="OMP_YaiO_dom"/>
    <property type="match status" value="1"/>
</dbReference>
<name>A0A4P8YL24_9ENTR</name>
<feature type="domain" description="YaiO beta-barrel" evidence="2">
    <location>
        <begin position="21"/>
        <end position="196"/>
    </location>
</feature>
<feature type="signal peptide" evidence="1">
    <location>
        <begin position="1"/>
        <end position="18"/>
    </location>
</feature>
<evidence type="ECO:0000259" key="2">
    <source>
        <dbReference type="Pfam" id="PF19413"/>
    </source>
</evidence>
<keyword evidence="4" id="KW-1185">Reference proteome</keyword>
<evidence type="ECO:0000313" key="3">
    <source>
        <dbReference type="EMBL" id="QCT21491.1"/>
    </source>
</evidence>
<keyword evidence="1" id="KW-0732">Signal</keyword>
<dbReference type="KEGG" id="izh:FEM41_18455"/>
<dbReference type="EMBL" id="CP040428">
    <property type="protein sequence ID" value="QCT21491.1"/>
    <property type="molecule type" value="Genomic_DNA"/>
</dbReference>
<feature type="chain" id="PRO_5020539995" evidence="1">
    <location>
        <begin position="19"/>
        <end position="255"/>
    </location>
</feature>
<organism evidence="3 4">
    <name type="scientific">Jejubacter calystegiae</name>
    <dbReference type="NCBI Taxonomy" id="2579935"/>
    <lineage>
        <taxon>Bacteria</taxon>
        <taxon>Pseudomonadati</taxon>
        <taxon>Pseudomonadota</taxon>
        <taxon>Gammaproteobacteria</taxon>
        <taxon>Enterobacterales</taxon>
        <taxon>Enterobacteriaceae</taxon>
        <taxon>Jejubacter</taxon>
    </lineage>
</organism>
<sequence length="255" mass="28473">MRTTLALTLIIVVIPAHAAGSFSAGYGYTDYSRGYGNKKISYAEMNQKLEKGALVLNAASGKRVYSNESYSGTRARGTLYYNWNPTLSTRSGLSWSTHSPVFVRREVFNDFNFKLIKRTVFTVGGRHASYYGDNRVNSWSAGGALYLGAAIATYRYTHYASSDAGNSYSHLLSLRVKDSAGQGYTQLWLGSGTARYAYDWRPDSQSGKMHSVSLKRFQPLTKDIALTLVAGRQWYNTPLRDYQGTFVEGGMIFQW</sequence>
<dbReference type="Proteomes" id="UP000302163">
    <property type="component" value="Chromosome"/>
</dbReference>
<dbReference type="AlphaFoldDB" id="A0A4P8YL24"/>
<proteinExistence type="predicted"/>
<dbReference type="OrthoDB" id="6570374at2"/>
<dbReference type="Pfam" id="PF19413">
    <property type="entry name" value="YaiO"/>
    <property type="match status" value="1"/>
</dbReference>
<evidence type="ECO:0000313" key="4">
    <source>
        <dbReference type="Proteomes" id="UP000302163"/>
    </source>
</evidence>
<gene>
    <name evidence="3" type="primary">yaiO</name>
    <name evidence="3" type="ORF">FEM41_18455</name>
</gene>
<dbReference type="InterPro" id="IPR030887">
    <property type="entry name" value="Beta-barrel_YaiO"/>
</dbReference>
<dbReference type="RefSeq" id="WP_138097647.1">
    <property type="nucleotide sequence ID" value="NZ_CP040428.1"/>
</dbReference>
<reference evidence="3 4" key="1">
    <citation type="submission" date="2019-05" db="EMBL/GenBank/DDBJ databases">
        <title>Complete genome sequence of Izhakiella calystegiae KSNA2, an endophyte isolated from beach morning glory (Calystegia soldanella).</title>
        <authorList>
            <person name="Jiang L."/>
            <person name="Jeong J.C."/>
            <person name="Kim C.Y."/>
            <person name="Kim D.H."/>
            <person name="Kim S.W."/>
            <person name="Lee j."/>
        </authorList>
    </citation>
    <scope>NUCLEOTIDE SEQUENCE [LARGE SCALE GENOMIC DNA]</scope>
    <source>
        <strain evidence="3 4">KSNA2</strain>
    </source>
</reference>
<accession>A0A4P8YL24</accession>
<protein>
    <submittedName>
        <fullName evidence="3">YaiO family outer membrane beta-barrel protein</fullName>
    </submittedName>
</protein>
<evidence type="ECO:0000256" key="1">
    <source>
        <dbReference type="SAM" id="SignalP"/>
    </source>
</evidence>